<sequence>MEKNAAKRGFQNMKPDPENESPRRSWMIIFLGIVLIFGITFIFQQLNDPPVESIDPYSFDQLKDQVQTMHQELNELKDENETLKDRITELESNID</sequence>
<gene>
    <name evidence="4" type="ORF">G7057_07920</name>
</gene>
<keyword evidence="3" id="KW-0472">Membrane</keyword>
<evidence type="ECO:0000313" key="5">
    <source>
        <dbReference type="Proteomes" id="UP000501451"/>
    </source>
</evidence>
<dbReference type="Proteomes" id="UP000501451">
    <property type="component" value="Chromosome"/>
</dbReference>
<dbReference type="AlphaFoldDB" id="A0A6G7KAT2"/>
<dbReference type="EMBL" id="CP049740">
    <property type="protein sequence ID" value="QII82366.1"/>
    <property type="molecule type" value="Genomic_DNA"/>
</dbReference>
<organism evidence="4 5">
    <name type="scientific">Jeotgalibaca arthritidis</name>
    <dbReference type="NCBI Taxonomy" id="1868794"/>
    <lineage>
        <taxon>Bacteria</taxon>
        <taxon>Bacillati</taxon>
        <taxon>Bacillota</taxon>
        <taxon>Bacilli</taxon>
        <taxon>Lactobacillales</taxon>
        <taxon>Carnobacteriaceae</taxon>
        <taxon>Jeotgalibaca</taxon>
    </lineage>
</organism>
<dbReference type="RefSeq" id="WP_166162601.1">
    <property type="nucleotide sequence ID" value="NZ_CP049740.1"/>
</dbReference>
<proteinExistence type="predicted"/>
<keyword evidence="1" id="KW-0175">Coiled coil</keyword>
<accession>A0A6G7KAT2</accession>
<evidence type="ECO:0000313" key="4">
    <source>
        <dbReference type="EMBL" id="QII82366.1"/>
    </source>
</evidence>
<reference evidence="4 5" key="1">
    <citation type="journal article" date="2017" name="Int. J. Syst. Evol. Microbiol.">
        <title>Jeotgalibaca porci sp. nov. and Jeotgalibaca arthritidis sp. nov., isolated from pigs, and emended description of the genus Jeotgalibaca.</title>
        <authorList>
            <person name="Zamora L."/>
            <person name="Perez-Sancho M."/>
            <person name="Dominguez L."/>
            <person name="Fernandez-Garayzabal J.F."/>
            <person name="Vela A.I."/>
        </authorList>
    </citation>
    <scope>NUCLEOTIDE SEQUENCE [LARGE SCALE GENOMIC DNA]</scope>
    <source>
        <strain evidence="4 5">CECT 9157</strain>
    </source>
</reference>
<evidence type="ECO:0000256" key="3">
    <source>
        <dbReference type="SAM" id="Phobius"/>
    </source>
</evidence>
<dbReference type="KEGG" id="jar:G7057_07920"/>
<feature type="region of interest" description="Disordered" evidence="2">
    <location>
        <begin position="1"/>
        <end position="21"/>
    </location>
</feature>
<feature type="transmembrane region" description="Helical" evidence="3">
    <location>
        <begin position="25"/>
        <end position="43"/>
    </location>
</feature>
<evidence type="ECO:0000256" key="1">
    <source>
        <dbReference type="SAM" id="Coils"/>
    </source>
</evidence>
<keyword evidence="3" id="KW-1133">Transmembrane helix</keyword>
<feature type="coiled-coil region" evidence="1">
    <location>
        <begin position="59"/>
        <end position="93"/>
    </location>
</feature>
<keyword evidence="5" id="KW-1185">Reference proteome</keyword>
<evidence type="ECO:0000256" key="2">
    <source>
        <dbReference type="SAM" id="MobiDB-lite"/>
    </source>
</evidence>
<protein>
    <submittedName>
        <fullName evidence="4">Uncharacterized protein</fullName>
    </submittedName>
</protein>
<keyword evidence="3" id="KW-0812">Transmembrane</keyword>
<name>A0A6G7KAT2_9LACT</name>